<reference evidence="1" key="1">
    <citation type="journal article" date="2014" name="Nat. Commun.">
        <title>The tobacco genome sequence and its comparison with those of tomato and potato.</title>
        <authorList>
            <person name="Sierro N."/>
            <person name="Battey J.N."/>
            <person name="Ouadi S."/>
            <person name="Bakaher N."/>
            <person name="Bovet L."/>
            <person name="Willig A."/>
            <person name="Goepfert S."/>
            <person name="Peitsch M.C."/>
            <person name="Ivanov N.V."/>
        </authorList>
    </citation>
    <scope>NUCLEOTIDE SEQUENCE [LARGE SCALE GENOMIC DNA]</scope>
</reference>
<proteinExistence type="predicted"/>
<sequence>MVEDKMEVFMDDFSVVGNSFDECLTNLTRVLKRCIETNFVLNWEKFHFMVQEDIVLGYKVSTKGIEVDCAKVDVIAKLPPLHQSRQLGASSDMPGSIQGVEKRKDKKMHPIFYASKMFSGAQLNYTVTEKEMYLIEKKESKSHPIRCVLLLQEFDLEIHDHKGTENQVADHLSRLEGAEHLVETEDILETFLDEQLLATSLEEVPWYTDFSNYLASDYVSKRVEAVALPTNDASVVVGFLKKNIFTYFGIPRAIISDRGTHLCNRAFKKLLAKYDVHHKVATAYHPQTSGQMAVSNREIKSVLTKTVNITRINWVKKLDDALWAYQTAFKTPIGMSPYKLVFGKACHLPVELEHRAWWAMKQLNLDIEATGTNRVTELYELDEFRFLAFESTSACVVLVGGDVGGVVS</sequence>
<dbReference type="RefSeq" id="XP_075092143.1">
    <property type="nucleotide sequence ID" value="XM_075236042.1"/>
</dbReference>
<gene>
    <name evidence="2" type="primary">LOC142172432</name>
</gene>
<keyword evidence="1" id="KW-1185">Reference proteome</keyword>
<protein>
    <submittedName>
        <fullName evidence="2">Uncharacterized protein LOC142172432</fullName>
    </submittedName>
</protein>
<organism evidence="1 2">
    <name type="scientific">Nicotiana tabacum</name>
    <name type="common">Common tobacco</name>
    <dbReference type="NCBI Taxonomy" id="4097"/>
    <lineage>
        <taxon>Eukaryota</taxon>
        <taxon>Viridiplantae</taxon>
        <taxon>Streptophyta</taxon>
        <taxon>Embryophyta</taxon>
        <taxon>Tracheophyta</taxon>
        <taxon>Spermatophyta</taxon>
        <taxon>Magnoliopsida</taxon>
        <taxon>eudicotyledons</taxon>
        <taxon>Gunneridae</taxon>
        <taxon>Pentapetalae</taxon>
        <taxon>asterids</taxon>
        <taxon>lamiids</taxon>
        <taxon>Solanales</taxon>
        <taxon>Solanaceae</taxon>
        <taxon>Nicotianoideae</taxon>
        <taxon>Nicotianeae</taxon>
        <taxon>Nicotiana</taxon>
    </lineage>
</organism>
<evidence type="ECO:0000313" key="2">
    <source>
        <dbReference type="RefSeq" id="XP_075092143.1"/>
    </source>
</evidence>
<dbReference type="Proteomes" id="UP000790787">
    <property type="component" value="Chromosome 18"/>
</dbReference>
<name>A0AC58T4I2_TOBAC</name>
<reference evidence="2" key="2">
    <citation type="submission" date="2025-08" db="UniProtKB">
        <authorList>
            <consortium name="RefSeq"/>
        </authorList>
    </citation>
    <scope>IDENTIFICATION</scope>
    <source>
        <tissue evidence="2">Leaf</tissue>
    </source>
</reference>
<accession>A0AC58T4I2</accession>
<evidence type="ECO:0000313" key="1">
    <source>
        <dbReference type="Proteomes" id="UP000790787"/>
    </source>
</evidence>